<dbReference type="SUPFAM" id="SSF63829">
    <property type="entry name" value="Calcium-dependent phosphotriesterase"/>
    <property type="match status" value="1"/>
</dbReference>
<dbReference type="AlphaFoldDB" id="A0A225E419"/>
<organism evidence="3 4">
    <name type="scientific">Fimbriiglobus ruber</name>
    <dbReference type="NCBI Taxonomy" id="1908690"/>
    <lineage>
        <taxon>Bacteria</taxon>
        <taxon>Pseudomonadati</taxon>
        <taxon>Planctomycetota</taxon>
        <taxon>Planctomycetia</taxon>
        <taxon>Gemmatales</taxon>
        <taxon>Gemmataceae</taxon>
        <taxon>Fimbriiglobus</taxon>
    </lineage>
</organism>
<evidence type="ECO:0000313" key="3">
    <source>
        <dbReference type="EMBL" id="OWK43147.1"/>
    </source>
</evidence>
<evidence type="ECO:0000313" key="4">
    <source>
        <dbReference type="Proteomes" id="UP000214646"/>
    </source>
</evidence>
<comment type="caution">
    <text evidence="3">The sequence shown here is derived from an EMBL/GenBank/DDBJ whole genome shotgun (WGS) entry which is preliminary data.</text>
</comment>
<feature type="domain" description="SMP-30/Gluconolactonase/LRE-like region" evidence="2">
    <location>
        <begin position="38"/>
        <end position="247"/>
    </location>
</feature>
<dbReference type="InterPro" id="IPR013658">
    <property type="entry name" value="SGL"/>
</dbReference>
<sequence>MLAGLLVVYPVSRAKADDEPIFAPDSKLKAETAKGAGGEGPAWDPELGILTSGNGNVNRLARDGKASVYREKAGTNGLLFDKTGRLVACEAESRRITRTDREGAVTVLTDRFNGKRYNQPNDLTIDSQGRIYFSDPRYGSREGMEQLDAAGKTIEGVYRIDLDGKVARVIGREVERANGVLVSADDKFLYVADNNNDDLGGARKLWRFDLTADGTVDAKSKKLIHDWGTGRGPDGVKQDAKGRLYVAGGLNKPNPRPSPRPT</sequence>
<keyword evidence="1" id="KW-0378">Hydrolase</keyword>
<dbReference type="InterPro" id="IPR051262">
    <property type="entry name" value="SMP-30/CGR1_Lactonase"/>
</dbReference>
<dbReference type="Pfam" id="PF08450">
    <property type="entry name" value="SGL"/>
    <property type="match status" value="1"/>
</dbReference>
<evidence type="ECO:0000256" key="1">
    <source>
        <dbReference type="ARBA" id="ARBA00022801"/>
    </source>
</evidence>
<protein>
    <submittedName>
        <fullName evidence="3">Gluconolactonase</fullName>
    </submittedName>
</protein>
<reference evidence="4" key="1">
    <citation type="submission" date="2017-06" db="EMBL/GenBank/DDBJ databases">
        <title>Genome analysis of Fimbriiglobus ruber SP5, the first member of the order Planctomycetales with confirmed chitinolytic capability.</title>
        <authorList>
            <person name="Ravin N.V."/>
            <person name="Rakitin A.L."/>
            <person name="Ivanova A.A."/>
            <person name="Beletsky A.V."/>
            <person name="Kulichevskaya I.S."/>
            <person name="Mardanov A.V."/>
            <person name="Dedysh S.N."/>
        </authorList>
    </citation>
    <scope>NUCLEOTIDE SEQUENCE [LARGE SCALE GENOMIC DNA]</scope>
    <source>
        <strain evidence="4">SP5</strain>
    </source>
</reference>
<name>A0A225E419_9BACT</name>
<dbReference type="InterPro" id="IPR011042">
    <property type="entry name" value="6-blade_b-propeller_TolB-like"/>
</dbReference>
<proteinExistence type="predicted"/>
<dbReference type="Gene3D" id="2.120.10.30">
    <property type="entry name" value="TolB, C-terminal domain"/>
    <property type="match status" value="1"/>
</dbReference>
<evidence type="ECO:0000259" key="2">
    <source>
        <dbReference type="Pfam" id="PF08450"/>
    </source>
</evidence>
<dbReference type="GO" id="GO:0016787">
    <property type="term" value="F:hydrolase activity"/>
    <property type="evidence" value="ECO:0007669"/>
    <property type="project" value="UniProtKB-KW"/>
</dbReference>
<dbReference type="PANTHER" id="PTHR47572:SF4">
    <property type="entry name" value="LACTONASE DRP35"/>
    <property type="match status" value="1"/>
</dbReference>
<dbReference type="EMBL" id="NIDE01000004">
    <property type="protein sequence ID" value="OWK43147.1"/>
    <property type="molecule type" value="Genomic_DNA"/>
</dbReference>
<dbReference type="PANTHER" id="PTHR47572">
    <property type="entry name" value="LIPOPROTEIN-RELATED"/>
    <property type="match status" value="1"/>
</dbReference>
<accession>A0A225E419</accession>
<keyword evidence="4" id="KW-1185">Reference proteome</keyword>
<gene>
    <name evidence="3" type="ORF">FRUB_02746</name>
</gene>
<dbReference type="Proteomes" id="UP000214646">
    <property type="component" value="Unassembled WGS sequence"/>
</dbReference>